<reference evidence="4" key="2">
    <citation type="submission" date="2020-09" db="EMBL/GenBank/DDBJ databases">
        <authorList>
            <person name="Sun Q."/>
            <person name="Zhou Y."/>
        </authorList>
    </citation>
    <scope>NUCLEOTIDE SEQUENCE</scope>
    <source>
        <strain evidence="4">CGMCC 1.12777</strain>
    </source>
</reference>
<protein>
    <submittedName>
        <fullName evidence="4">Spore germination protein</fullName>
    </submittedName>
</protein>
<keyword evidence="3" id="KW-1133">Transmembrane helix</keyword>
<dbReference type="InterPro" id="IPR004995">
    <property type="entry name" value="Spore_Ger"/>
</dbReference>
<organism evidence="4 5">
    <name type="scientific">Pullulanibacillus pueri</name>
    <dbReference type="NCBI Taxonomy" id="1437324"/>
    <lineage>
        <taxon>Bacteria</taxon>
        <taxon>Bacillati</taxon>
        <taxon>Bacillota</taxon>
        <taxon>Bacilli</taxon>
        <taxon>Bacillales</taxon>
        <taxon>Sporolactobacillaceae</taxon>
        <taxon>Pullulanibacillus</taxon>
    </lineage>
</organism>
<dbReference type="InterPro" id="IPR050768">
    <property type="entry name" value="UPF0353/GerABKA_families"/>
</dbReference>
<keyword evidence="2 3" id="KW-0472">Membrane</keyword>
<reference evidence="4" key="1">
    <citation type="journal article" date="2014" name="Int. J. Syst. Evol. Microbiol.">
        <title>Complete genome sequence of Corynebacterium casei LMG S-19264T (=DSM 44701T), isolated from a smear-ripened cheese.</title>
        <authorList>
            <consortium name="US DOE Joint Genome Institute (JGI-PGF)"/>
            <person name="Walter F."/>
            <person name="Albersmeier A."/>
            <person name="Kalinowski J."/>
            <person name="Ruckert C."/>
        </authorList>
    </citation>
    <scope>NUCLEOTIDE SEQUENCE</scope>
    <source>
        <strain evidence="4">CGMCC 1.12777</strain>
    </source>
</reference>
<dbReference type="GO" id="GO:0009847">
    <property type="term" value="P:spore germination"/>
    <property type="evidence" value="ECO:0007669"/>
    <property type="project" value="InterPro"/>
</dbReference>
<evidence type="ECO:0000256" key="2">
    <source>
        <dbReference type="ARBA" id="ARBA00023136"/>
    </source>
</evidence>
<dbReference type="RefSeq" id="WP_229745338.1">
    <property type="nucleotide sequence ID" value="NZ_BMFV01000001.1"/>
</dbReference>
<comment type="caution">
    <text evidence="4">The sequence shown here is derived from an EMBL/GenBank/DDBJ whole genome shotgun (WGS) entry which is preliminary data.</text>
</comment>
<dbReference type="Pfam" id="PF03323">
    <property type="entry name" value="GerA"/>
    <property type="match status" value="1"/>
</dbReference>
<evidence type="ECO:0000313" key="4">
    <source>
        <dbReference type="EMBL" id="GGH73934.1"/>
    </source>
</evidence>
<proteinExistence type="inferred from homology"/>
<keyword evidence="5" id="KW-1185">Reference proteome</keyword>
<dbReference type="PANTHER" id="PTHR22550">
    <property type="entry name" value="SPORE GERMINATION PROTEIN"/>
    <property type="match status" value="1"/>
</dbReference>
<accession>A0A8J2ZS73</accession>
<keyword evidence="3" id="KW-0812">Transmembrane</keyword>
<dbReference type="EMBL" id="BMFV01000001">
    <property type="protein sequence ID" value="GGH73934.1"/>
    <property type="molecule type" value="Genomic_DNA"/>
</dbReference>
<feature type="transmembrane region" description="Helical" evidence="3">
    <location>
        <begin position="287"/>
        <end position="306"/>
    </location>
</feature>
<dbReference type="GO" id="GO:0016020">
    <property type="term" value="C:membrane"/>
    <property type="evidence" value="ECO:0007669"/>
    <property type="project" value="InterPro"/>
</dbReference>
<dbReference type="PIRSF" id="PIRSF005690">
    <property type="entry name" value="GerBA"/>
    <property type="match status" value="1"/>
</dbReference>
<name>A0A8J2ZS73_9BACL</name>
<comment type="similarity">
    <text evidence="1">Belongs to the GerABKA family.</text>
</comment>
<evidence type="ECO:0000256" key="1">
    <source>
        <dbReference type="ARBA" id="ARBA00005278"/>
    </source>
</evidence>
<sequence>MKWFSKTQQIQAKKKQLDTLLKKLMESGDFVSKEHKLKKISVQVSFVKTLADVEIIHRDVIAYLIQSEAESLEELRESVPFETVMITEDISIIEENLLHGQLLIQLKDDPSKGMLLDVVAKNGRQVTIPEVEFSVLGPKESFIEALDTNVSLIRKRLPLPNLQVKDMVVGKLTKTKVAIIYVDGLADRENINTVVQRIEDIEYDQIIDSSFIVQMIADSANSPFPQLIDTEKPDHVVSSLVEGKIAVLVDGSPFAVMGPTNIVEFFSAFDDYTLTWYIASAFRMVRLISVAFSVFATPLYVAVLTYHYQLIPNTLMATLISSRMGIPFPPLVEALLMELTIEILREAGVRLPTKVGQTIGIVGGIVIGTASVQANLTSNVLLILVAMAALASFTTPNYKMNNTIRILRFPFILFAGFWGMLGIAACFSIIVAHLLKLTSLGRPYIEPFVPLRILDLKDAFIRMPFSWQKMRPILLRPQDPPRVNTRRARKKHDIDE</sequence>
<dbReference type="PANTHER" id="PTHR22550:SF5">
    <property type="entry name" value="LEUCINE ZIPPER PROTEIN 4"/>
    <property type="match status" value="1"/>
</dbReference>
<gene>
    <name evidence="4" type="ORF">GCM10007096_01660</name>
</gene>
<dbReference type="AlphaFoldDB" id="A0A8J2ZS73"/>
<evidence type="ECO:0000313" key="5">
    <source>
        <dbReference type="Proteomes" id="UP000656813"/>
    </source>
</evidence>
<feature type="transmembrane region" description="Helical" evidence="3">
    <location>
        <begin position="410"/>
        <end position="435"/>
    </location>
</feature>
<dbReference type="Proteomes" id="UP000656813">
    <property type="component" value="Unassembled WGS sequence"/>
</dbReference>
<feature type="transmembrane region" description="Helical" evidence="3">
    <location>
        <begin position="380"/>
        <end position="398"/>
    </location>
</feature>
<evidence type="ECO:0000256" key="3">
    <source>
        <dbReference type="SAM" id="Phobius"/>
    </source>
</evidence>